<dbReference type="Proteomes" id="UP000266723">
    <property type="component" value="Unassembled WGS sequence"/>
</dbReference>
<dbReference type="InterPro" id="IPR038765">
    <property type="entry name" value="Papain-like_cys_pep_sf"/>
</dbReference>
<reference evidence="1 2" key="1">
    <citation type="journal article" date="2020" name="BMC Genomics">
        <title>Intraspecific diversification of the crop wild relative Brassica cretica Lam. using demographic model selection.</title>
        <authorList>
            <person name="Kioukis A."/>
            <person name="Michalopoulou V.A."/>
            <person name="Briers L."/>
            <person name="Pirintsos S."/>
            <person name="Studholme D.J."/>
            <person name="Pavlidis P."/>
            <person name="Sarris P.F."/>
        </authorList>
    </citation>
    <scope>NUCLEOTIDE SEQUENCE [LARGE SCALE GENOMIC DNA]</scope>
    <source>
        <strain evidence="2">cv. PFS-1207/04</strain>
    </source>
</reference>
<dbReference type="SUPFAM" id="SSF54001">
    <property type="entry name" value="Cysteine proteinases"/>
    <property type="match status" value="1"/>
</dbReference>
<sequence>MASLLTWVGVRIPPHRPFEGYAFVVDEAMVIQEGNSCWIHGLVKHFNYLLRVRGLIHQHGVCFLSFFMIVSRMFNLSADNSLPLLLMAKPALQYGLPLSGLIPYPNLGPTVPQPKFAVRNMHVYKIAQYRTHTKFEIALINTMKFSAVAIGLYDYPSLSLPSLPNVSHFSSSSSCLDFLFQFYNFLFVTRVFTARPFPKGVEFGPNFHTAAGHSDLQQP</sequence>
<organism evidence="1 2">
    <name type="scientific">Brassica cretica</name>
    <name type="common">Mustard</name>
    <dbReference type="NCBI Taxonomy" id="69181"/>
    <lineage>
        <taxon>Eukaryota</taxon>
        <taxon>Viridiplantae</taxon>
        <taxon>Streptophyta</taxon>
        <taxon>Embryophyta</taxon>
        <taxon>Tracheophyta</taxon>
        <taxon>Spermatophyta</taxon>
        <taxon>Magnoliopsida</taxon>
        <taxon>eudicotyledons</taxon>
        <taxon>Gunneridae</taxon>
        <taxon>Pentapetalae</taxon>
        <taxon>rosids</taxon>
        <taxon>malvids</taxon>
        <taxon>Brassicales</taxon>
        <taxon>Brassicaceae</taxon>
        <taxon>Brassiceae</taxon>
        <taxon>Brassica</taxon>
    </lineage>
</organism>
<gene>
    <name evidence="1" type="ORF">DY000_02027667</name>
</gene>
<dbReference type="EMBL" id="QGKV02000299">
    <property type="protein sequence ID" value="KAF3596689.1"/>
    <property type="molecule type" value="Genomic_DNA"/>
</dbReference>
<name>A0ABQ7EI66_BRACR</name>
<evidence type="ECO:0000313" key="1">
    <source>
        <dbReference type="EMBL" id="KAF3596689.1"/>
    </source>
</evidence>
<comment type="caution">
    <text evidence="1">The sequence shown here is derived from an EMBL/GenBank/DDBJ whole genome shotgun (WGS) entry which is preliminary data.</text>
</comment>
<evidence type="ECO:0000313" key="2">
    <source>
        <dbReference type="Proteomes" id="UP000266723"/>
    </source>
</evidence>
<accession>A0ABQ7EI66</accession>
<keyword evidence="2" id="KW-1185">Reference proteome</keyword>
<protein>
    <submittedName>
        <fullName evidence="1">Uncharacterized protein</fullName>
    </submittedName>
</protein>
<proteinExistence type="predicted"/>